<keyword evidence="3" id="KW-1185">Reference proteome</keyword>
<protein>
    <submittedName>
        <fullName evidence="2">Uncharacterized protein</fullName>
    </submittedName>
</protein>
<evidence type="ECO:0000313" key="2">
    <source>
        <dbReference type="EMBL" id="KAF9544860.1"/>
    </source>
</evidence>
<dbReference type="EMBL" id="JAAAXW010000082">
    <property type="protein sequence ID" value="KAF9544860.1"/>
    <property type="molecule type" value="Genomic_DNA"/>
</dbReference>
<accession>A0A9P6K3Q4</accession>
<proteinExistence type="predicted"/>
<gene>
    <name evidence="2" type="ORF">EC957_011590</name>
</gene>
<feature type="compositionally biased region" description="Polar residues" evidence="1">
    <location>
        <begin position="18"/>
        <end position="27"/>
    </location>
</feature>
<comment type="caution">
    <text evidence="2">The sequence shown here is derived from an EMBL/GenBank/DDBJ whole genome shotgun (WGS) entry which is preliminary data.</text>
</comment>
<organism evidence="2 3">
    <name type="scientific">Mortierella hygrophila</name>
    <dbReference type="NCBI Taxonomy" id="979708"/>
    <lineage>
        <taxon>Eukaryota</taxon>
        <taxon>Fungi</taxon>
        <taxon>Fungi incertae sedis</taxon>
        <taxon>Mucoromycota</taxon>
        <taxon>Mortierellomycotina</taxon>
        <taxon>Mortierellomycetes</taxon>
        <taxon>Mortierellales</taxon>
        <taxon>Mortierellaceae</taxon>
        <taxon>Mortierella</taxon>
    </lineage>
</organism>
<feature type="compositionally biased region" description="Polar residues" evidence="1">
    <location>
        <begin position="1"/>
        <end position="11"/>
    </location>
</feature>
<evidence type="ECO:0000313" key="3">
    <source>
        <dbReference type="Proteomes" id="UP000723463"/>
    </source>
</evidence>
<reference evidence="2" key="1">
    <citation type="journal article" date="2020" name="Fungal Divers.">
        <title>Resolving the Mortierellaceae phylogeny through synthesis of multi-gene phylogenetics and phylogenomics.</title>
        <authorList>
            <person name="Vandepol N."/>
            <person name="Liber J."/>
            <person name="Desiro A."/>
            <person name="Na H."/>
            <person name="Kennedy M."/>
            <person name="Barry K."/>
            <person name="Grigoriev I.V."/>
            <person name="Miller A.N."/>
            <person name="O'Donnell K."/>
            <person name="Stajich J.E."/>
            <person name="Bonito G."/>
        </authorList>
    </citation>
    <scope>NUCLEOTIDE SEQUENCE</scope>
    <source>
        <strain evidence="2">NRRL 2591</strain>
    </source>
</reference>
<name>A0A9P6K3Q4_9FUNG</name>
<feature type="region of interest" description="Disordered" evidence="1">
    <location>
        <begin position="1"/>
        <end position="27"/>
    </location>
</feature>
<dbReference type="AlphaFoldDB" id="A0A9P6K3Q4"/>
<evidence type="ECO:0000256" key="1">
    <source>
        <dbReference type="SAM" id="MobiDB-lite"/>
    </source>
</evidence>
<dbReference type="Proteomes" id="UP000723463">
    <property type="component" value="Unassembled WGS sequence"/>
</dbReference>
<sequence>MEKSSSTTSNERAIKLSGRTSTNSPRQQEFKPSFVRFCFAYFPKDKDVEFVIQSLEWISQYWAVRKFVRKAVYADISPKRLTSGSKEHCIHVAQKLFRERLAAAAGLSRVPSSSLSPVDHRIHRSSYLQVDDNNRPATLTAGAFGHSFSSSSSLGQNAKLRRYSSVDHFGTTAATATASGPFDYYESDDENVHQSGHYLGLP</sequence>